<evidence type="ECO:0000313" key="11">
    <source>
        <dbReference type="Proteomes" id="UP001501586"/>
    </source>
</evidence>
<dbReference type="NCBIfam" id="TIGR01494">
    <property type="entry name" value="ATPase_P-type"/>
    <property type="match status" value="2"/>
</dbReference>
<evidence type="ECO:0000256" key="2">
    <source>
        <dbReference type="ARBA" id="ARBA00006024"/>
    </source>
</evidence>
<keyword evidence="8" id="KW-0067">ATP-binding</keyword>
<protein>
    <submittedName>
        <fullName evidence="10">Heavy metal translocating P-type ATPase</fullName>
    </submittedName>
</protein>
<dbReference type="SUPFAM" id="SSF56784">
    <property type="entry name" value="HAD-like"/>
    <property type="match status" value="1"/>
</dbReference>
<dbReference type="InterPro" id="IPR027256">
    <property type="entry name" value="P-typ_ATPase_IB"/>
</dbReference>
<keyword evidence="11" id="KW-1185">Reference proteome</keyword>
<evidence type="ECO:0000256" key="8">
    <source>
        <dbReference type="RuleBase" id="RU362081"/>
    </source>
</evidence>
<evidence type="ECO:0000256" key="1">
    <source>
        <dbReference type="ARBA" id="ARBA00004651"/>
    </source>
</evidence>
<dbReference type="SUPFAM" id="SSF81653">
    <property type="entry name" value="Calcium ATPase, transduction domain A"/>
    <property type="match status" value="1"/>
</dbReference>
<dbReference type="Pfam" id="PF00702">
    <property type="entry name" value="Hydrolase"/>
    <property type="match status" value="1"/>
</dbReference>
<reference evidence="11" key="1">
    <citation type="journal article" date="2019" name="Int. J. Syst. Evol. Microbiol.">
        <title>The Global Catalogue of Microorganisms (GCM) 10K type strain sequencing project: providing services to taxonomists for standard genome sequencing and annotation.</title>
        <authorList>
            <consortium name="The Broad Institute Genomics Platform"/>
            <consortium name="The Broad Institute Genome Sequencing Center for Infectious Disease"/>
            <person name="Wu L."/>
            <person name="Ma J."/>
        </authorList>
    </citation>
    <scope>NUCLEOTIDE SEQUENCE [LARGE SCALE GENOMIC DNA]</scope>
    <source>
        <strain evidence="11">JCM 17458</strain>
    </source>
</reference>
<sequence length="624" mass="64658">MKVLRFFRRYPLVALALLALAAALILLAVGQPTAAQILATAVIAFVVLHTGWGMIKDILASHWGLDILAVVAMVSTMLVGEYIAGLIIVLMLTGGEALEDLAATRAGRELDALISRAPQFANRIEADGQITQIPVGEAEVGDELLVRPAEVVPVDGVLVSEHASIDESSLTGEPLPVTKSGGEELYSGTVNGTSAFTLRATASAADSQYAAIVELVSEAVESKAPLVRLADRYAVPFTVVSLLIAAIAWAVSGDPVRFAEVLVVATPCPLLIAAPVAFMGGMSRAARSGVIVKNGGALEVMARVRSAAFDKTGTLTRGRATVQRVLPHEGSADELLTLAAAVERYSTHVFAQSIIEAARARGLDLPDVAAAEEIATNGVRARDAGGSEIRVGKPAFVAEVIGEFDRAELESGETAVYISRADRLAGVIVLSDPPRPEAAATVATLRRLGVGEILMVTGDVESTAESVAQDVGVDLVHAEATPQSKVEIVAGMAHRPVVMVGDGINDAPVLAAAEVGIAMGARGATAASESASAVITTEDLSAVARVVDISQHTVRMALQSIWLGIAISVGLMLVAAFGFLPAVVGAILQEGVDLVAILGALRALGGPELRLEDPQRDFARPARV</sequence>
<dbReference type="InterPro" id="IPR036412">
    <property type="entry name" value="HAD-like_sf"/>
</dbReference>
<evidence type="ECO:0000256" key="7">
    <source>
        <dbReference type="ARBA" id="ARBA00023136"/>
    </source>
</evidence>
<keyword evidence="7 8" id="KW-0472">Membrane</keyword>
<dbReference type="NCBIfam" id="TIGR01525">
    <property type="entry name" value="ATPase-IB_hvy"/>
    <property type="match status" value="1"/>
</dbReference>
<organism evidence="10 11">
    <name type="scientific">Brevibacterium daeguense</name>
    <dbReference type="NCBI Taxonomy" id="909936"/>
    <lineage>
        <taxon>Bacteria</taxon>
        <taxon>Bacillati</taxon>
        <taxon>Actinomycetota</taxon>
        <taxon>Actinomycetes</taxon>
        <taxon>Micrococcales</taxon>
        <taxon>Brevibacteriaceae</taxon>
        <taxon>Brevibacterium</taxon>
    </lineage>
</organism>
<comment type="caution">
    <text evidence="10">The sequence shown here is derived from an EMBL/GenBank/DDBJ whole genome shotgun (WGS) entry which is preliminary data.</text>
</comment>
<keyword evidence="8" id="KW-1003">Cell membrane</keyword>
<dbReference type="Gene3D" id="3.40.1110.10">
    <property type="entry name" value="Calcium-transporting ATPase, cytoplasmic domain N"/>
    <property type="match status" value="1"/>
</dbReference>
<dbReference type="SUPFAM" id="SSF81665">
    <property type="entry name" value="Calcium ATPase, transmembrane domain M"/>
    <property type="match status" value="1"/>
</dbReference>
<dbReference type="SFLD" id="SFLDS00003">
    <property type="entry name" value="Haloacid_Dehalogenase"/>
    <property type="match status" value="1"/>
</dbReference>
<feature type="transmembrane region" description="Helical" evidence="8">
    <location>
        <begin position="233"/>
        <end position="252"/>
    </location>
</feature>
<keyword evidence="6 8" id="KW-1133">Transmembrane helix</keyword>
<feature type="domain" description="P-type ATPase A" evidence="9">
    <location>
        <begin position="117"/>
        <end position="216"/>
    </location>
</feature>
<feature type="transmembrane region" description="Helical" evidence="8">
    <location>
        <begin position="63"/>
        <end position="92"/>
    </location>
</feature>
<dbReference type="Gene3D" id="2.70.150.10">
    <property type="entry name" value="Calcium-transporting ATPase, cytoplasmic transduction domain A"/>
    <property type="match status" value="1"/>
</dbReference>
<name>A0ABP8EMD1_9MICO</name>
<keyword evidence="3 8" id="KW-0812">Transmembrane</keyword>
<evidence type="ECO:0000259" key="9">
    <source>
        <dbReference type="Pfam" id="PF00122"/>
    </source>
</evidence>
<dbReference type="InterPro" id="IPR023214">
    <property type="entry name" value="HAD_sf"/>
</dbReference>
<dbReference type="PRINTS" id="PR00119">
    <property type="entry name" value="CATATPASE"/>
</dbReference>
<feature type="transmembrane region" description="Helical" evidence="8">
    <location>
        <begin position="561"/>
        <end position="588"/>
    </location>
</feature>
<dbReference type="InterPro" id="IPR023298">
    <property type="entry name" value="ATPase_P-typ_TM_dom_sf"/>
</dbReference>
<evidence type="ECO:0000256" key="6">
    <source>
        <dbReference type="ARBA" id="ARBA00022989"/>
    </source>
</evidence>
<dbReference type="PANTHER" id="PTHR48085">
    <property type="entry name" value="CADMIUM/ZINC-TRANSPORTING ATPASE HMA2-RELATED"/>
    <property type="match status" value="1"/>
</dbReference>
<gene>
    <name evidence="10" type="ORF">GCM10022261_26840</name>
</gene>
<dbReference type="PANTHER" id="PTHR48085:SF5">
    <property type="entry name" value="CADMIUM_ZINC-TRANSPORTING ATPASE HMA4-RELATED"/>
    <property type="match status" value="1"/>
</dbReference>
<keyword evidence="5" id="KW-1278">Translocase</keyword>
<keyword evidence="8" id="KW-0547">Nucleotide-binding</keyword>
<dbReference type="PROSITE" id="PS00154">
    <property type="entry name" value="ATPASE_E1_E2"/>
    <property type="match status" value="1"/>
</dbReference>
<evidence type="ECO:0000256" key="5">
    <source>
        <dbReference type="ARBA" id="ARBA00022967"/>
    </source>
</evidence>
<dbReference type="InterPro" id="IPR044492">
    <property type="entry name" value="P_typ_ATPase_HD_dom"/>
</dbReference>
<proteinExistence type="inferred from homology"/>
<keyword evidence="4 8" id="KW-0479">Metal-binding</keyword>
<dbReference type="InterPro" id="IPR018303">
    <property type="entry name" value="ATPase_P-typ_P_site"/>
</dbReference>
<evidence type="ECO:0000256" key="3">
    <source>
        <dbReference type="ARBA" id="ARBA00022692"/>
    </source>
</evidence>
<dbReference type="InterPro" id="IPR008250">
    <property type="entry name" value="ATPase_P-typ_transduc_dom_A_sf"/>
</dbReference>
<dbReference type="Pfam" id="PF00122">
    <property type="entry name" value="E1-E2_ATPase"/>
    <property type="match status" value="1"/>
</dbReference>
<dbReference type="InterPro" id="IPR023299">
    <property type="entry name" value="ATPase_P-typ_cyto_dom_N"/>
</dbReference>
<accession>A0ABP8EMD1</accession>
<dbReference type="InterPro" id="IPR059000">
    <property type="entry name" value="ATPase_P-type_domA"/>
</dbReference>
<dbReference type="EMBL" id="BAABAZ010000008">
    <property type="protein sequence ID" value="GAA4285153.1"/>
    <property type="molecule type" value="Genomic_DNA"/>
</dbReference>
<dbReference type="InterPro" id="IPR001757">
    <property type="entry name" value="P_typ_ATPase"/>
</dbReference>
<dbReference type="Proteomes" id="UP001501586">
    <property type="component" value="Unassembled WGS sequence"/>
</dbReference>
<dbReference type="SFLD" id="SFLDF00027">
    <property type="entry name" value="p-type_atpase"/>
    <property type="match status" value="1"/>
</dbReference>
<dbReference type="SFLD" id="SFLDG00002">
    <property type="entry name" value="C1.7:_P-type_atpase_like"/>
    <property type="match status" value="1"/>
</dbReference>
<feature type="transmembrane region" description="Helical" evidence="8">
    <location>
        <begin position="258"/>
        <end position="278"/>
    </location>
</feature>
<comment type="subcellular location">
    <subcellularLocation>
        <location evidence="1">Cell membrane</location>
        <topology evidence="1">Multi-pass membrane protein</topology>
    </subcellularLocation>
</comment>
<evidence type="ECO:0000256" key="4">
    <source>
        <dbReference type="ARBA" id="ARBA00022723"/>
    </source>
</evidence>
<dbReference type="InterPro" id="IPR051014">
    <property type="entry name" value="Cation_Transport_ATPase_IB"/>
</dbReference>
<comment type="similarity">
    <text evidence="2 8">Belongs to the cation transport ATPase (P-type) (TC 3.A.3) family. Type IB subfamily.</text>
</comment>
<evidence type="ECO:0000313" key="10">
    <source>
        <dbReference type="EMBL" id="GAA4285153.1"/>
    </source>
</evidence>
<dbReference type="RefSeq" id="WP_236865936.1">
    <property type="nucleotide sequence ID" value="NZ_BAABAZ010000008.1"/>
</dbReference>
<dbReference type="Gene3D" id="3.40.50.1000">
    <property type="entry name" value="HAD superfamily/HAD-like"/>
    <property type="match status" value="1"/>
</dbReference>